<protein>
    <recommendedName>
        <fullName evidence="10">RING-type E3 ubiquitin transferase</fullName>
    </recommendedName>
</protein>
<evidence type="ECO:0000259" key="6">
    <source>
        <dbReference type="PROSITE" id="PS50057"/>
    </source>
</evidence>
<dbReference type="EMBL" id="JAIWYP010000009">
    <property type="protein sequence ID" value="KAH3773982.1"/>
    <property type="molecule type" value="Genomic_DNA"/>
</dbReference>
<reference evidence="8" key="1">
    <citation type="journal article" date="2019" name="bioRxiv">
        <title>The Genome of the Zebra Mussel, Dreissena polymorpha: A Resource for Invasive Species Research.</title>
        <authorList>
            <person name="McCartney M.A."/>
            <person name="Auch B."/>
            <person name="Kono T."/>
            <person name="Mallez S."/>
            <person name="Zhang Y."/>
            <person name="Obille A."/>
            <person name="Becker A."/>
            <person name="Abrahante J.E."/>
            <person name="Garbe J."/>
            <person name="Badalamenti J.P."/>
            <person name="Herman A."/>
            <person name="Mangelson H."/>
            <person name="Liachko I."/>
            <person name="Sullivan S."/>
            <person name="Sone E.D."/>
            <person name="Koren S."/>
            <person name="Silverstein K.A.T."/>
            <person name="Beckman K.B."/>
            <person name="Gohl D.M."/>
        </authorList>
    </citation>
    <scope>NUCLEOTIDE SEQUENCE</scope>
    <source>
        <strain evidence="8">Duluth1</strain>
        <tissue evidence="8">Whole animal</tissue>
    </source>
</reference>
<keyword evidence="9" id="KW-1185">Reference proteome</keyword>
<evidence type="ECO:0000313" key="9">
    <source>
        <dbReference type="Proteomes" id="UP000828390"/>
    </source>
</evidence>
<dbReference type="PANTHER" id="PTHR23280">
    <property type="entry name" value="4.1 G PROTEIN"/>
    <property type="match status" value="1"/>
</dbReference>
<keyword evidence="3" id="KW-0862">Zinc</keyword>
<dbReference type="Pfam" id="PF13920">
    <property type="entry name" value="zf-C3HC4_3"/>
    <property type="match status" value="1"/>
</dbReference>
<sequence length="476" mass="54326">MEFFVTLANSTVVDIVVHPKGKGQDCMDKICNVLGIIEQDYFGLLYKGSKGENLWLNLRNRLDRQLFGQPPYRLQFRIKFFVEPHNLLTPSSRQQFYEQVKSELESQKLTIEPGEHVKELVALISQVEYGKFDRRTNQMNLYKSLLTSIAKHVEPTPELVDSIIECHKDLRDLSKDSALTQVLQLAEEMPNYGTEFYEATSADSDVNHVGISPSGVCLLNSNMDLIERILYPMILKAEHHGRVVVLKVVNDNGTFRDLEFRLISHPSANSMYRCITEMHSFFFCDTVQPEVSTQFCRDFKGTLASLFNEKTKLGLDYVFDIKRTLREALDHTRRVMFKANLNTPSGDACPSPKRENSDCEFEQLNVEKRCQVLEETIERISETYRCCVCRDNELSAVLIPCGHPTCLDCGKQLSLCPLCRAKIENVQQLFLPAINCRGATGTSSISLKTGNNTSKHRHCHKRKREADIDNTELTPQ</sequence>
<dbReference type="Pfam" id="PF00373">
    <property type="entry name" value="FERM_M"/>
    <property type="match status" value="1"/>
</dbReference>
<proteinExistence type="predicted"/>
<dbReference type="GO" id="GO:0004842">
    <property type="term" value="F:ubiquitin-protein transferase activity"/>
    <property type="evidence" value="ECO:0007669"/>
    <property type="project" value="TreeGrafter"/>
</dbReference>
<comment type="caution">
    <text evidence="8">The sequence shown here is derived from an EMBL/GenBank/DDBJ whole genome shotgun (WGS) entry which is preliminary data.</text>
</comment>
<dbReference type="SMART" id="SM00295">
    <property type="entry name" value="B41"/>
    <property type="match status" value="1"/>
</dbReference>
<dbReference type="Gene3D" id="2.30.29.30">
    <property type="entry name" value="Pleckstrin-homology domain (PH domain)/Phosphotyrosine-binding domain (PTB)"/>
    <property type="match status" value="1"/>
</dbReference>
<evidence type="ECO:0000313" key="8">
    <source>
        <dbReference type="EMBL" id="KAH3773982.1"/>
    </source>
</evidence>
<dbReference type="InterPro" id="IPR029071">
    <property type="entry name" value="Ubiquitin-like_domsf"/>
</dbReference>
<evidence type="ECO:0000256" key="3">
    <source>
        <dbReference type="ARBA" id="ARBA00022833"/>
    </source>
</evidence>
<feature type="compositionally biased region" description="Basic residues" evidence="5">
    <location>
        <begin position="454"/>
        <end position="463"/>
    </location>
</feature>
<dbReference type="CDD" id="cd14473">
    <property type="entry name" value="FERM_B-lobe"/>
    <property type="match status" value="1"/>
</dbReference>
<dbReference type="GO" id="GO:0006511">
    <property type="term" value="P:ubiquitin-dependent protein catabolic process"/>
    <property type="evidence" value="ECO:0007669"/>
    <property type="project" value="TreeGrafter"/>
</dbReference>
<evidence type="ECO:0000259" key="7">
    <source>
        <dbReference type="PROSITE" id="PS50089"/>
    </source>
</evidence>
<feature type="domain" description="FERM" evidence="6">
    <location>
        <begin position="1"/>
        <end position="286"/>
    </location>
</feature>
<dbReference type="PANTHER" id="PTHR23280:SF13">
    <property type="entry name" value="E3 UBIQUITIN-PROTEIN LIGASE MYLIP"/>
    <property type="match status" value="1"/>
</dbReference>
<dbReference type="Gene3D" id="3.10.20.90">
    <property type="entry name" value="Phosphatidylinositol 3-kinase Catalytic Subunit, Chain A, domain 1"/>
    <property type="match status" value="1"/>
</dbReference>
<dbReference type="FunFam" id="1.10.1170.10:FF:000002">
    <property type="entry name" value="Baculoviral IAP repeat containing 7"/>
    <property type="match status" value="1"/>
</dbReference>
<dbReference type="SUPFAM" id="SSF47031">
    <property type="entry name" value="Second domain of FERM"/>
    <property type="match status" value="1"/>
</dbReference>
<dbReference type="InterPro" id="IPR014352">
    <property type="entry name" value="FERM/acyl-CoA-bd_prot_sf"/>
</dbReference>
<dbReference type="SMART" id="SM01196">
    <property type="entry name" value="FERM_C"/>
    <property type="match status" value="1"/>
</dbReference>
<dbReference type="SUPFAM" id="SSF50729">
    <property type="entry name" value="PH domain-like"/>
    <property type="match status" value="1"/>
</dbReference>
<keyword evidence="1" id="KW-0479">Metal-binding</keyword>
<dbReference type="InterPro" id="IPR018979">
    <property type="entry name" value="FERM_N"/>
</dbReference>
<dbReference type="InterPro" id="IPR000299">
    <property type="entry name" value="FERM_domain"/>
</dbReference>
<dbReference type="InterPro" id="IPR019749">
    <property type="entry name" value="Band_41_domain"/>
</dbReference>
<evidence type="ECO:0008006" key="10">
    <source>
        <dbReference type="Google" id="ProtNLM"/>
    </source>
</evidence>
<dbReference type="Pfam" id="PF09379">
    <property type="entry name" value="FERM_N"/>
    <property type="match status" value="1"/>
</dbReference>
<reference evidence="8" key="2">
    <citation type="submission" date="2020-11" db="EMBL/GenBank/DDBJ databases">
        <authorList>
            <person name="McCartney M.A."/>
            <person name="Auch B."/>
            <person name="Kono T."/>
            <person name="Mallez S."/>
            <person name="Becker A."/>
            <person name="Gohl D.M."/>
            <person name="Silverstein K.A.T."/>
            <person name="Koren S."/>
            <person name="Bechman K.B."/>
            <person name="Herman A."/>
            <person name="Abrahante J.E."/>
            <person name="Garbe J."/>
        </authorList>
    </citation>
    <scope>NUCLEOTIDE SEQUENCE</scope>
    <source>
        <strain evidence="8">Duluth1</strain>
        <tissue evidence="8">Whole animal</tissue>
    </source>
</reference>
<feature type="region of interest" description="Disordered" evidence="5">
    <location>
        <begin position="447"/>
        <end position="476"/>
    </location>
</feature>
<dbReference type="SUPFAM" id="SSF54236">
    <property type="entry name" value="Ubiquitin-like"/>
    <property type="match status" value="1"/>
</dbReference>
<dbReference type="OrthoDB" id="10037309at2759"/>
<dbReference type="Proteomes" id="UP000828390">
    <property type="component" value="Unassembled WGS sequence"/>
</dbReference>
<organism evidence="8 9">
    <name type="scientific">Dreissena polymorpha</name>
    <name type="common">Zebra mussel</name>
    <name type="synonym">Mytilus polymorpha</name>
    <dbReference type="NCBI Taxonomy" id="45954"/>
    <lineage>
        <taxon>Eukaryota</taxon>
        <taxon>Metazoa</taxon>
        <taxon>Spiralia</taxon>
        <taxon>Lophotrochozoa</taxon>
        <taxon>Mollusca</taxon>
        <taxon>Bivalvia</taxon>
        <taxon>Autobranchia</taxon>
        <taxon>Heteroconchia</taxon>
        <taxon>Euheterodonta</taxon>
        <taxon>Imparidentia</taxon>
        <taxon>Neoheterodontei</taxon>
        <taxon>Myida</taxon>
        <taxon>Dreissenoidea</taxon>
        <taxon>Dreissenidae</taxon>
        <taxon>Dreissena</taxon>
    </lineage>
</organism>
<evidence type="ECO:0000256" key="5">
    <source>
        <dbReference type="SAM" id="MobiDB-lite"/>
    </source>
</evidence>
<dbReference type="InterPro" id="IPR019748">
    <property type="entry name" value="FERM_central"/>
</dbReference>
<dbReference type="InterPro" id="IPR018980">
    <property type="entry name" value="FERM_PH-like_C"/>
</dbReference>
<dbReference type="CDD" id="cd17104">
    <property type="entry name" value="FERM_F1_MYLIP"/>
    <property type="match status" value="1"/>
</dbReference>
<dbReference type="Gene3D" id="3.30.40.10">
    <property type="entry name" value="Zinc/RING finger domain, C3HC4 (zinc finger)"/>
    <property type="match status" value="1"/>
</dbReference>
<dbReference type="InterPro" id="IPR011993">
    <property type="entry name" value="PH-like_dom_sf"/>
</dbReference>
<name>A0A9D4E520_DREPO</name>
<dbReference type="InterPro" id="IPR035963">
    <property type="entry name" value="FERM_2"/>
</dbReference>
<dbReference type="PROSITE" id="PS50089">
    <property type="entry name" value="ZF_RING_2"/>
    <property type="match status" value="1"/>
</dbReference>
<dbReference type="SMART" id="SM00184">
    <property type="entry name" value="RING"/>
    <property type="match status" value="1"/>
</dbReference>
<dbReference type="InterPro" id="IPR013083">
    <property type="entry name" value="Znf_RING/FYVE/PHD"/>
</dbReference>
<evidence type="ECO:0000256" key="4">
    <source>
        <dbReference type="PROSITE-ProRule" id="PRU00175"/>
    </source>
</evidence>
<dbReference type="PROSITE" id="PS50057">
    <property type="entry name" value="FERM_3"/>
    <property type="match status" value="1"/>
</dbReference>
<dbReference type="SUPFAM" id="SSF57850">
    <property type="entry name" value="RING/U-box"/>
    <property type="match status" value="1"/>
</dbReference>
<keyword evidence="2 4" id="KW-0863">Zinc-finger</keyword>
<dbReference type="AlphaFoldDB" id="A0A9D4E520"/>
<accession>A0A9D4E520</accession>
<evidence type="ECO:0000256" key="2">
    <source>
        <dbReference type="ARBA" id="ARBA00022771"/>
    </source>
</evidence>
<evidence type="ECO:0000256" key="1">
    <source>
        <dbReference type="ARBA" id="ARBA00022723"/>
    </source>
</evidence>
<feature type="domain" description="RING-type" evidence="7">
    <location>
        <begin position="386"/>
        <end position="420"/>
    </location>
</feature>
<dbReference type="Gene3D" id="1.20.80.10">
    <property type="match status" value="1"/>
</dbReference>
<gene>
    <name evidence="8" type="ORF">DPMN_175352</name>
</gene>
<dbReference type="InterPro" id="IPR001841">
    <property type="entry name" value="Znf_RING"/>
</dbReference>
<dbReference type="GO" id="GO:0008270">
    <property type="term" value="F:zinc ion binding"/>
    <property type="evidence" value="ECO:0007669"/>
    <property type="project" value="UniProtKB-KW"/>
</dbReference>